<dbReference type="Proteomes" id="UP000465071">
    <property type="component" value="Segment"/>
</dbReference>
<organism evidence="1 2">
    <name type="scientific">Enterobacter phage vB_EclM_CIP9</name>
    <dbReference type="NCBI Taxonomy" id="2696340"/>
    <lineage>
        <taxon>Viruses</taxon>
        <taxon>Duplodnaviria</taxon>
        <taxon>Heunggongvirae</taxon>
        <taxon>Uroviricota</taxon>
        <taxon>Caudoviricetes</taxon>
        <taxon>Pantevenvirales</taxon>
        <taxon>Straboviridae</taxon>
        <taxon>Tevenvirinae</taxon>
        <taxon>Kanagawavirus</taxon>
        <taxon>Kanagawavirus cipnine</taxon>
    </lineage>
</organism>
<accession>A0A6B9Y0X2</accession>
<dbReference type="EMBL" id="MN882610">
    <property type="protein sequence ID" value="QHS01673.1"/>
    <property type="molecule type" value="Genomic_DNA"/>
</dbReference>
<proteinExistence type="predicted"/>
<evidence type="ECO:0000313" key="1">
    <source>
        <dbReference type="EMBL" id="QHS01673.1"/>
    </source>
</evidence>
<keyword evidence="2" id="KW-1185">Reference proteome</keyword>
<reference evidence="2" key="1">
    <citation type="submission" date="2019-12" db="EMBL/GenBank/DDBJ databases">
        <authorList>
            <person name="Wang K."/>
            <person name="Tamayo M.G."/>
            <person name="Penner T.V."/>
            <person name="Cook B.W.M."/>
            <person name="Court D.A."/>
            <person name="Theriault S.S."/>
        </authorList>
    </citation>
    <scope>NUCLEOTIDE SEQUENCE [LARGE SCALE GENOMIC DNA]</scope>
</reference>
<gene>
    <name evidence="1" type="ORF">CPT_CIP9_137</name>
</gene>
<protein>
    <submittedName>
        <fullName evidence="1">Uncharacterized protein</fullName>
    </submittedName>
</protein>
<name>A0A6B9Y0X2_9CAUD</name>
<evidence type="ECO:0000313" key="2">
    <source>
        <dbReference type="Proteomes" id="UP000465071"/>
    </source>
</evidence>
<sequence length="126" mass="14731">MYLFNLMYDRVERKLKVYDENTVWIGTVLLNANTNIACTYIDHDNIDGRRHLPNDGRKLTPENLKTICIELAATSGIDEDLIDELKEGWMQVDYICAGFELDDILYSETVVQNDIDSQIFNYWMKK</sequence>